<dbReference type="GO" id="GO:0043190">
    <property type="term" value="C:ATP-binding cassette (ABC) transporter complex"/>
    <property type="evidence" value="ECO:0007669"/>
    <property type="project" value="InterPro"/>
</dbReference>
<dbReference type="RefSeq" id="WP_146834381.1">
    <property type="nucleotide sequence ID" value="NZ_BJVQ01000008.1"/>
</dbReference>
<evidence type="ECO:0000256" key="1">
    <source>
        <dbReference type="ARBA" id="ARBA00004196"/>
    </source>
</evidence>
<comment type="subcellular location">
    <subcellularLocation>
        <location evidence="1">Cell envelope</location>
    </subcellularLocation>
</comment>
<evidence type="ECO:0000256" key="2">
    <source>
        <dbReference type="ARBA" id="ARBA00005695"/>
    </source>
</evidence>
<reference evidence="7 9" key="1">
    <citation type="submission" date="2019-07" db="EMBL/GenBank/DDBJ databases">
        <title>Whole genome shotgun sequence of Cellulomonas hominis NBRC 16055.</title>
        <authorList>
            <person name="Hosoyama A."/>
            <person name="Uohara A."/>
            <person name="Ohji S."/>
            <person name="Ichikawa N."/>
        </authorList>
    </citation>
    <scope>NUCLEOTIDE SEQUENCE [LARGE SCALE GENOMIC DNA]</scope>
    <source>
        <strain evidence="7 9">NBRC 16055</strain>
    </source>
</reference>
<evidence type="ECO:0000313" key="10">
    <source>
        <dbReference type="Proteomes" id="UP000564629"/>
    </source>
</evidence>
<dbReference type="Gene3D" id="3.10.105.10">
    <property type="entry name" value="Dipeptide-binding Protein, Domain 3"/>
    <property type="match status" value="1"/>
</dbReference>
<evidence type="ECO:0000313" key="8">
    <source>
        <dbReference type="EMBL" id="MBB5473028.1"/>
    </source>
</evidence>
<dbReference type="PANTHER" id="PTHR30290">
    <property type="entry name" value="PERIPLASMIC BINDING COMPONENT OF ABC TRANSPORTER"/>
    <property type="match status" value="1"/>
</dbReference>
<dbReference type="EMBL" id="JACHDN010000001">
    <property type="protein sequence ID" value="MBB5473028.1"/>
    <property type="molecule type" value="Genomic_DNA"/>
</dbReference>
<dbReference type="EMBL" id="BJVQ01000008">
    <property type="protein sequence ID" value="GEL45833.1"/>
    <property type="molecule type" value="Genomic_DNA"/>
</dbReference>
<proteinExistence type="inferred from homology"/>
<gene>
    <name evidence="7" type="ORF">CHO01_09490</name>
    <name evidence="8" type="ORF">HNR08_001764</name>
</gene>
<accession>A0A511F9C9</accession>
<dbReference type="PANTHER" id="PTHR30290:SF10">
    <property type="entry name" value="PERIPLASMIC OLIGOPEPTIDE-BINDING PROTEIN-RELATED"/>
    <property type="match status" value="1"/>
</dbReference>
<protein>
    <submittedName>
        <fullName evidence="7">Peptide ABC transporter substrate-binding protein</fullName>
    </submittedName>
    <submittedName>
        <fullName evidence="8">Peptide/nickel transport system substrate-binding protein</fullName>
    </submittedName>
</protein>
<dbReference type="Gene3D" id="3.90.76.10">
    <property type="entry name" value="Dipeptide-binding Protein, Domain 1"/>
    <property type="match status" value="1"/>
</dbReference>
<dbReference type="GO" id="GO:1904680">
    <property type="term" value="F:peptide transmembrane transporter activity"/>
    <property type="evidence" value="ECO:0007669"/>
    <property type="project" value="TreeGrafter"/>
</dbReference>
<dbReference type="SUPFAM" id="SSF53850">
    <property type="entry name" value="Periplasmic binding protein-like II"/>
    <property type="match status" value="1"/>
</dbReference>
<dbReference type="GO" id="GO:0015833">
    <property type="term" value="P:peptide transport"/>
    <property type="evidence" value="ECO:0007669"/>
    <property type="project" value="TreeGrafter"/>
</dbReference>
<keyword evidence="9" id="KW-1185">Reference proteome</keyword>
<comment type="similarity">
    <text evidence="2">Belongs to the bacterial solute-binding protein 5 family.</text>
</comment>
<keyword evidence="3" id="KW-0813">Transport</keyword>
<evidence type="ECO:0000259" key="6">
    <source>
        <dbReference type="Pfam" id="PF00496"/>
    </source>
</evidence>
<feature type="signal peptide" evidence="5">
    <location>
        <begin position="1"/>
        <end position="26"/>
    </location>
</feature>
<evidence type="ECO:0000313" key="7">
    <source>
        <dbReference type="EMBL" id="GEL45833.1"/>
    </source>
</evidence>
<dbReference type="PIRSF" id="PIRSF002741">
    <property type="entry name" value="MppA"/>
    <property type="match status" value="1"/>
</dbReference>
<feature type="chain" id="PRO_5038242055" evidence="5">
    <location>
        <begin position="27"/>
        <end position="555"/>
    </location>
</feature>
<evidence type="ECO:0000256" key="3">
    <source>
        <dbReference type="ARBA" id="ARBA00022448"/>
    </source>
</evidence>
<evidence type="ECO:0000256" key="4">
    <source>
        <dbReference type="ARBA" id="ARBA00022729"/>
    </source>
</evidence>
<dbReference type="AlphaFoldDB" id="A0A511F9C9"/>
<dbReference type="GO" id="GO:0030313">
    <property type="term" value="C:cell envelope"/>
    <property type="evidence" value="ECO:0007669"/>
    <property type="project" value="UniProtKB-SubCell"/>
</dbReference>
<evidence type="ECO:0000256" key="5">
    <source>
        <dbReference type="SAM" id="SignalP"/>
    </source>
</evidence>
<dbReference type="InterPro" id="IPR000914">
    <property type="entry name" value="SBP_5_dom"/>
</dbReference>
<sequence length="555" mass="58987">MTAVPHGRRRGFAAGAGLVATALVLAACSGGSGGDDETDGGGESTGGSLLIGTTDKITTIDPAGSYDNGSFAVMNQVYPFLMNTPFGSPDVEPDIAESAEFTSPTEYTVTLKEGLTFANGNDLTSSDVKFTFDRQLAIFESGADGGNGPGSLLYNLESVDAPDDTTVVFHLKSENDQVFPQILSSPAGPIVDEDVFAADALTPDADIVDGQAFAGPYTITDYSQNDLVSYAANPDYQGLLGAPKNDEVTVTYFADASNLKLDIQQGNIDVAFRSLSATDIEDLRGDDNVKVVDGPGGEIRYITFNFNTQPYGATTPEADPAKALAVRQAVADLIDREEIADQVYKGTYTPLYSFVPEGLTGATESLKPLYGDGDGGADADKAAERLSAAGVETPVQLSLQYSNDHYGPSSGEEYALIKDQLEATGLFQVDLQTTEWVQYAKDRTSDVYPAYQLGWFPDYSDADNYLTPFFLTDNFLGNHYDNQEVNDLILQQAVTPDAGERTALIEQIQDAVAQDLSTVPYLQGAQVAVVGTDVTGAEDTLDASFKFRYGALAVG</sequence>
<name>A0A511F9C9_9CELL</name>
<dbReference type="Proteomes" id="UP000564629">
    <property type="component" value="Unassembled WGS sequence"/>
</dbReference>
<feature type="domain" description="Solute-binding protein family 5" evidence="6">
    <location>
        <begin position="91"/>
        <end position="474"/>
    </location>
</feature>
<evidence type="ECO:0000313" key="9">
    <source>
        <dbReference type="Proteomes" id="UP000321723"/>
    </source>
</evidence>
<keyword evidence="4 5" id="KW-0732">Signal</keyword>
<dbReference type="OrthoDB" id="9801912at2"/>
<comment type="caution">
    <text evidence="7">The sequence shown here is derived from an EMBL/GenBank/DDBJ whole genome shotgun (WGS) entry which is preliminary data.</text>
</comment>
<organism evidence="7 9">
    <name type="scientific">Cellulomonas hominis</name>
    <dbReference type="NCBI Taxonomy" id="156981"/>
    <lineage>
        <taxon>Bacteria</taxon>
        <taxon>Bacillati</taxon>
        <taxon>Actinomycetota</taxon>
        <taxon>Actinomycetes</taxon>
        <taxon>Micrococcales</taxon>
        <taxon>Cellulomonadaceae</taxon>
        <taxon>Cellulomonas</taxon>
    </lineage>
</organism>
<dbReference type="Pfam" id="PF00496">
    <property type="entry name" value="SBP_bac_5"/>
    <property type="match status" value="1"/>
</dbReference>
<reference evidence="8 10" key="2">
    <citation type="submission" date="2020-08" db="EMBL/GenBank/DDBJ databases">
        <title>Sequencing the genomes of 1000 actinobacteria strains.</title>
        <authorList>
            <person name="Klenk H.-P."/>
        </authorList>
    </citation>
    <scope>NUCLEOTIDE SEQUENCE [LARGE SCALE GENOMIC DNA]</scope>
    <source>
        <strain evidence="8 10">DSM 9581</strain>
    </source>
</reference>
<dbReference type="InterPro" id="IPR030678">
    <property type="entry name" value="Peptide/Ni-bd"/>
</dbReference>
<dbReference type="InterPro" id="IPR039424">
    <property type="entry name" value="SBP_5"/>
</dbReference>
<dbReference type="Proteomes" id="UP000321723">
    <property type="component" value="Unassembled WGS sequence"/>
</dbReference>
<dbReference type="Gene3D" id="3.40.190.10">
    <property type="entry name" value="Periplasmic binding protein-like II"/>
    <property type="match status" value="1"/>
</dbReference>
<dbReference type="GO" id="GO:0042597">
    <property type="term" value="C:periplasmic space"/>
    <property type="evidence" value="ECO:0007669"/>
    <property type="project" value="UniProtKB-ARBA"/>
</dbReference>